<dbReference type="SMART" id="SM00430">
    <property type="entry name" value="HOLI"/>
    <property type="match status" value="1"/>
</dbReference>
<evidence type="ECO:0000256" key="6">
    <source>
        <dbReference type="ARBA" id="ARBA00023163"/>
    </source>
</evidence>
<reference evidence="12 13" key="1">
    <citation type="submission" date="2024-04" db="EMBL/GenBank/DDBJ databases">
        <authorList>
            <consortium name="Genoscope - CEA"/>
            <person name="William W."/>
        </authorList>
    </citation>
    <scope>NUCLEOTIDE SEQUENCE [LARGE SCALE GENOMIC DNA]</scope>
</reference>
<keyword evidence="13" id="KW-1185">Reference proteome</keyword>
<gene>
    <name evidence="12" type="ORF">GSLYS_00002111001</name>
</gene>
<dbReference type="Gene3D" id="1.10.565.10">
    <property type="entry name" value="Retinoid X Receptor"/>
    <property type="match status" value="1"/>
</dbReference>
<keyword evidence="1" id="KW-0479">Metal-binding</keyword>
<dbReference type="PROSITE" id="PS51030">
    <property type="entry name" value="NUCLEAR_REC_DBD_2"/>
    <property type="match status" value="1"/>
</dbReference>
<dbReference type="Pfam" id="PF00105">
    <property type="entry name" value="zf-C4"/>
    <property type="match status" value="1"/>
</dbReference>
<organism evidence="12 13">
    <name type="scientific">Lymnaea stagnalis</name>
    <name type="common">Great pond snail</name>
    <name type="synonym">Helix stagnalis</name>
    <dbReference type="NCBI Taxonomy" id="6523"/>
    <lineage>
        <taxon>Eukaryota</taxon>
        <taxon>Metazoa</taxon>
        <taxon>Spiralia</taxon>
        <taxon>Lophotrochozoa</taxon>
        <taxon>Mollusca</taxon>
        <taxon>Gastropoda</taxon>
        <taxon>Heterobranchia</taxon>
        <taxon>Euthyneura</taxon>
        <taxon>Panpulmonata</taxon>
        <taxon>Hygrophila</taxon>
        <taxon>Lymnaeoidea</taxon>
        <taxon>Lymnaeidae</taxon>
        <taxon>Lymnaea</taxon>
    </lineage>
</organism>
<dbReference type="SUPFAM" id="SSF48508">
    <property type="entry name" value="Nuclear receptor ligand-binding domain"/>
    <property type="match status" value="1"/>
</dbReference>
<proteinExistence type="predicted"/>
<dbReference type="InterPro" id="IPR050234">
    <property type="entry name" value="Nuclear_hormone_rcpt_NR1"/>
</dbReference>
<dbReference type="GO" id="GO:0000122">
    <property type="term" value="P:negative regulation of transcription by RNA polymerase II"/>
    <property type="evidence" value="ECO:0007669"/>
    <property type="project" value="TreeGrafter"/>
</dbReference>
<dbReference type="AlphaFoldDB" id="A0AAV2H2R7"/>
<feature type="region of interest" description="Disordered" evidence="9">
    <location>
        <begin position="342"/>
        <end position="398"/>
    </location>
</feature>
<sequence>MNSFSIYPVTENKQLFSNSIPQTKHMNIFEDLSYSIGVGRWSFDGDVSSHGREHFKSQDYSTRLNCPLLSTRYPDKDATDDSSETRSHSLTPPNSAINTMTDRTGNFLQIKNVAQTCQEEIANAPFDDHFVTQRSHVPENTTAKIVFDNKDNAHHCQDFSRRNGVTPHCEMMPATESFPAPSNWSYPPNTTLYQHQMYSNIPVSSPTQNYYTSNQYGSFINELCSPDLQSAEDAGIHYELPLSFGLEDCGFDNFLQPIPLETSSDISNDALVQNEENFFQKKSTNAQPSCIDALLFEDVHPPSSFNSEENVGCFPIREESRISTETNCSPAKPFIHQAAPRNESPRINHNSHHQTSHVICGSSQNSSQDPTPNTREINPTSVTLPDTDHQPCARWQQGSPSFSSWQAKPFCRPAQGNCHDFESVLSGAGPEIELFRSYNFSTPHWDNTFQTDGKYTAVDPDLRLTCTSNPLLANIESDVVNNRGQSNNCTGQSNPCTGQYNQCTGQSNPCTGHRALLTFMLGHATSNQDGMKNISNHVISSAMDHIMQNRPQSNLFPTAREILDNCFKQTTRLLQETIGDKCEKLLDDATDKENNGESPPKRKRATDVPSEETLPGQRSVSVSSMSVGSPPSHESVGCHSDPSPNTSPSDSRYSSLSSSDSSKTEIRRPSVLPPCRVCTSKASGLHYGVVTCEACNGFFRRSLKRGAIYLCSKNRQCDVKGKKRGECSYCRYQTCLAVGMSKTAVKTGRYSDKTRLAYAIETDNQNKNNHSPVEDSPRLDPMASDLIKLHRQHAERPGQVLDHEPLERQCKYSELYSSPAHSIDRVTRITTHHKDVLGVPGLRTPADTSEAGFSKIMAGFLENWMLHFVKFVKRIPGFNLLHLNDQTSLVRSTWHEIWLLGAHRGFNSEIKVTSNPYVASSPNGTTSPNGTSSPKGTVLHYDEIKMVFGQVYADVSFKLSNQLKKLKVTPDEIVLIQMMCLTYPEGHRLENPDQVRSLHWLMTQCLMRDLENTHPENPGVFSEIVACLVELRDALHKSLLPGNGLIHKHILNNETPLLKEILTDSELR</sequence>
<dbReference type="GO" id="GO:0004879">
    <property type="term" value="F:nuclear receptor activity"/>
    <property type="evidence" value="ECO:0007669"/>
    <property type="project" value="TreeGrafter"/>
</dbReference>
<keyword evidence="8" id="KW-0539">Nucleus</keyword>
<evidence type="ECO:0000313" key="13">
    <source>
        <dbReference type="Proteomes" id="UP001497497"/>
    </source>
</evidence>
<evidence type="ECO:0000259" key="11">
    <source>
        <dbReference type="PROSITE" id="PS51843"/>
    </source>
</evidence>
<evidence type="ECO:0000256" key="5">
    <source>
        <dbReference type="ARBA" id="ARBA00023125"/>
    </source>
</evidence>
<feature type="domain" description="Nuclear receptor" evidence="10">
    <location>
        <begin position="672"/>
        <end position="747"/>
    </location>
</feature>
<protein>
    <submittedName>
        <fullName evidence="12">Uncharacterized protein</fullName>
    </submittedName>
</protein>
<dbReference type="PRINTS" id="PR00398">
    <property type="entry name" value="STRDHORMONER"/>
</dbReference>
<feature type="domain" description="NR LBD" evidence="11">
    <location>
        <begin position="818"/>
        <end position="1064"/>
    </location>
</feature>
<dbReference type="InterPro" id="IPR000536">
    <property type="entry name" value="Nucl_hrmn_rcpt_lig-bd"/>
</dbReference>
<dbReference type="PANTHER" id="PTHR24082">
    <property type="entry name" value="NUCLEAR HORMONE RECEPTOR"/>
    <property type="match status" value="1"/>
</dbReference>
<keyword evidence="2" id="KW-0863">Zinc-finger</keyword>
<feature type="compositionally biased region" description="Low complexity" evidence="9">
    <location>
        <begin position="640"/>
        <end position="661"/>
    </location>
</feature>
<feature type="compositionally biased region" description="Basic and acidic residues" evidence="9">
    <location>
        <begin position="73"/>
        <end position="87"/>
    </location>
</feature>
<evidence type="ECO:0000313" key="12">
    <source>
        <dbReference type="EMBL" id="CAL1527941.1"/>
    </source>
</evidence>
<evidence type="ECO:0000256" key="3">
    <source>
        <dbReference type="ARBA" id="ARBA00022833"/>
    </source>
</evidence>
<dbReference type="InterPro" id="IPR035500">
    <property type="entry name" value="NHR-like_dom_sf"/>
</dbReference>
<dbReference type="EMBL" id="CAXITT010000024">
    <property type="protein sequence ID" value="CAL1527941.1"/>
    <property type="molecule type" value="Genomic_DNA"/>
</dbReference>
<dbReference type="PANTHER" id="PTHR24082:SF473">
    <property type="entry name" value="ECDYSONE-INDUCED PROTEIN 75B, ISOFORM B"/>
    <property type="match status" value="1"/>
</dbReference>
<evidence type="ECO:0000256" key="8">
    <source>
        <dbReference type="ARBA" id="ARBA00023242"/>
    </source>
</evidence>
<evidence type="ECO:0000256" key="4">
    <source>
        <dbReference type="ARBA" id="ARBA00023015"/>
    </source>
</evidence>
<accession>A0AAV2H2R7</accession>
<evidence type="ECO:0000256" key="2">
    <source>
        <dbReference type="ARBA" id="ARBA00022771"/>
    </source>
</evidence>
<dbReference type="InterPro" id="IPR001723">
    <property type="entry name" value="Nuclear_hrmn_rcpt"/>
</dbReference>
<comment type="caution">
    <text evidence="12">The sequence shown here is derived from an EMBL/GenBank/DDBJ whole genome shotgun (WGS) entry which is preliminary data.</text>
</comment>
<dbReference type="Proteomes" id="UP001497497">
    <property type="component" value="Unassembled WGS sequence"/>
</dbReference>
<keyword evidence="3" id="KW-0862">Zinc</keyword>
<evidence type="ECO:0000259" key="10">
    <source>
        <dbReference type="PROSITE" id="PS51030"/>
    </source>
</evidence>
<name>A0AAV2H2R7_LYMST</name>
<dbReference type="GO" id="GO:0030154">
    <property type="term" value="P:cell differentiation"/>
    <property type="evidence" value="ECO:0007669"/>
    <property type="project" value="TreeGrafter"/>
</dbReference>
<feature type="region of interest" description="Disordered" evidence="9">
    <location>
        <begin position="71"/>
        <end position="100"/>
    </location>
</feature>
<dbReference type="GO" id="GO:0000978">
    <property type="term" value="F:RNA polymerase II cis-regulatory region sequence-specific DNA binding"/>
    <property type="evidence" value="ECO:0007669"/>
    <property type="project" value="TreeGrafter"/>
</dbReference>
<dbReference type="InterPro" id="IPR001628">
    <property type="entry name" value="Znf_hrmn_rcpt"/>
</dbReference>
<keyword evidence="6" id="KW-0804">Transcription</keyword>
<dbReference type="PROSITE" id="PS00031">
    <property type="entry name" value="NUCLEAR_REC_DBD_1"/>
    <property type="match status" value="1"/>
</dbReference>
<keyword evidence="7" id="KW-0675">Receptor</keyword>
<evidence type="ECO:0000256" key="9">
    <source>
        <dbReference type="SAM" id="MobiDB-lite"/>
    </source>
</evidence>
<dbReference type="GO" id="GO:0045944">
    <property type="term" value="P:positive regulation of transcription by RNA polymerase II"/>
    <property type="evidence" value="ECO:0007669"/>
    <property type="project" value="TreeGrafter"/>
</dbReference>
<feature type="compositionally biased region" description="Low complexity" evidence="9">
    <location>
        <begin position="619"/>
        <end position="632"/>
    </location>
</feature>
<dbReference type="PRINTS" id="PR00047">
    <property type="entry name" value="STROIDFINGER"/>
</dbReference>
<dbReference type="InterPro" id="IPR013088">
    <property type="entry name" value="Znf_NHR/GATA"/>
</dbReference>
<feature type="compositionally biased region" description="Polar residues" evidence="9">
    <location>
        <begin position="88"/>
        <end position="100"/>
    </location>
</feature>
<dbReference type="PROSITE" id="PS51843">
    <property type="entry name" value="NR_LBD"/>
    <property type="match status" value="1"/>
</dbReference>
<evidence type="ECO:0000256" key="1">
    <source>
        <dbReference type="ARBA" id="ARBA00022723"/>
    </source>
</evidence>
<dbReference type="CDD" id="cd06916">
    <property type="entry name" value="NR_DBD_like"/>
    <property type="match status" value="1"/>
</dbReference>
<dbReference type="GO" id="GO:0008270">
    <property type="term" value="F:zinc ion binding"/>
    <property type="evidence" value="ECO:0007669"/>
    <property type="project" value="UniProtKB-KW"/>
</dbReference>
<dbReference type="SUPFAM" id="SSF57716">
    <property type="entry name" value="Glucocorticoid receptor-like (DNA-binding domain)"/>
    <property type="match status" value="1"/>
</dbReference>
<keyword evidence="5" id="KW-0238">DNA-binding</keyword>
<dbReference type="GO" id="GO:0009755">
    <property type="term" value="P:hormone-mediated signaling pathway"/>
    <property type="evidence" value="ECO:0007669"/>
    <property type="project" value="TreeGrafter"/>
</dbReference>
<dbReference type="Gene3D" id="3.30.50.10">
    <property type="entry name" value="Erythroid Transcription Factor GATA-1, subunit A"/>
    <property type="match status" value="1"/>
</dbReference>
<dbReference type="SMART" id="SM00399">
    <property type="entry name" value="ZnF_C4"/>
    <property type="match status" value="1"/>
</dbReference>
<evidence type="ECO:0000256" key="7">
    <source>
        <dbReference type="ARBA" id="ARBA00023170"/>
    </source>
</evidence>
<feature type="compositionally biased region" description="Polar residues" evidence="9">
    <location>
        <begin position="361"/>
        <end position="384"/>
    </location>
</feature>
<keyword evidence="4" id="KW-0805">Transcription regulation</keyword>
<dbReference type="Pfam" id="PF00104">
    <property type="entry name" value="Hormone_recep"/>
    <property type="match status" value="1"/>
</dbReference>
<feature type="region of interest" description="Disordered" evidence="9">
    <location>
        <begin position="589"/>
        <end position="667"/>
    </location>
</feature>